<keyword evidence="2" id="KW-1185">Reference proteome</keyword>
<comment type="caution">
    <text evidence="1">The sequence shown here is derived from an EMBL/GenBank/DDBJ whole genome shotgun (WGS) entry which is preliminary data.</text>
</comment>
<evidence type="ECO:0000313" key="1">
    <source>
        <dbReference type="EMBL" id="KAJ2813536.1"/>
    </source>
</evidence>
<sequence>MDYSCRSCVLPECHSVPRSKFALATPAADDDSERTNKAKRQQIENPVYRNVSKWNHTQSLSELTRLCTTFLRPEVAHDRALLGRVFYRNWNQHRGAVYFRRLYELRRGLRVLEQSGLRELAEQLAAAFYAPGATKASRKAGWVALPCQHFATAAALRISHLARLAVKLREICWNAFVHFAAQTAQTLFMPLALVAQGIAARLFLVFGIWQQDLVALYVLLLQWLPSLPACPDSLNGLTSAVAAQLIHVDELADLCARAAAFLGDSATRAKIGLVAAESTPQSATAELDAMDVDPPVQPADSSAGVQRAGKKRARQRAVDLYADD</sequence>
<organism evidence="1 2">
    <name type="scientific">Coemansia furcata</name>
    <dbReference type="NCBI Taxonomy" id="417177"/>
    <lineage>
        <taxon>Eukaryota</taxon>
        <taxon>Fungi</taxon>
        <taxon>Fungi incertae sedis</taxon>
        <taxon>Zoopagomycota</taxon>
        <taxon>Kickxellomycotina</taxon>
        <taxon>Kickxellomycetes</taxon>
        <taxon>Kickxellales</taxon>
        <taxon>Kickxellaceae</taxon>
        <taxon>Coemansia</taxon>
    </lineage>
</organism>
<evidence type="ECO:0000313" key="2">
    <source>
        <dbReference type="Proteomes" id="UP001140096"/>
    </source>
</evidence>
<reference evidence="1" key="1">
    <citation type="submission" date="2022-07" db="EMBL/GenBank/DDBJ databases">
        <title>Phylogenomic reconstructions and comparative analyses of Kickxellomycotina fungi.</title>
        <authorList>
            <person name="Reynolds N.K."/>
            <person name="Stajich J.E."/>
            <person name="Barry K."/>
            <person name="Grigoriev I.V."/>
            <person name="Crous P."/>
            <person name="Smith M.E."/>
        </authorList>
    </citation>
    <scope>NUCLEOTIDE SEQUENCE</scope>
    <source>
        <strain evidence="1">CBS 102833</strain>
    </source>
</reference>
<dbReference type="Proteomes" id="UP001140096">
    <property type="component" value="Unassembled WGS sequence"/>
</dbReference>
<gene>
    <name evidence="1" type="ORF">H4S07_000608</name>
</gene>
<protein>
    <submittedName>
        <fullName evidence="1">Uncharacterized protein</fullName>
    </submittedName>
</protein>
<name>A0ACC1LQN4_9FUNG</name>
<proteinExistence type="predicted"/>
<dbReference type="EMBL" id="JANBUP010000046">
    <property type="protein sequence ID" value="KAJ2813536.1"/>
    <property type="molecule type" value="Genomic_DNA"/>
</dbReference>
<accession>A0ACC1LQN4</accession>